<dbReference type="InterPro" id="IPR029063">
    <property type="entry name" value="SAM-dependent_MTases_sf"/>
</dbReference>
<dbReference type="Proteomes" id="UP000203464">
    <property type="component" value="Unassembled WGS sequence"/>
</dbReference>
<sequence>MTDPKTIAFYDNSASQYDSCLDSGAANTALTDFLALLPSGADVLDLGCGPARASVQMRTLGFRPDPVDASQGMIDLANENHDIGARLLSFAELDMVGAYDGVWANFSLLHAPRPDLPRHFTSIATALRDGGVFHVAMKTGTGETRDRIERFYSFVTVEELQSLLRDAGFEVIAIQEGKEVGMAGTNDPFVTMRARKIA</sequence>
<dbReference type="CDD" id="cd02440">
    <property type="entry name" value="AdoMet_MTases"/>
    <property type="match status" value="1"/>
</dbReference>
<accession>A0A238KCA1</accession>
<organism evidence="1 2">
    <name type="scientific">Octadecabacter ascidiaceicola</name>
    <dbReference type="NCBI Taxonomy" id="1655543"/>
    <lineage>
        <taxon>Bacteria</taxon>
        <taxon>Pseudomonadati</taxon>
        <taxon>Pseudomonadota</taxon>
        <taxon>Alphaproteobacteria</taxon>
        <taxon>Rhodobacterales</taxon>
        <taxon>Roseobacteraceae</taxon>
        <taxon>Octadecabacter</taxon>
    </lineage>
</organism>
<dbReference type="EMBL" id="FXYD01000003">
    <property type="protein sequence ID" value="SMX39822.1"/>
    <property type="molecule type" value="Genomic_DNA"/>
</dbReference>
<dbReference type="SUPFAM" id="SSF53335">
    <property type="entry name" value="S-adenosyl-L-methionine-dependent methyltransferases"/>
    <property type="match status" value="1"/>
</dbReference>
<protein>
    <submittedName>
        <fullName evidence="1">Mg-protoporphyrin IX methyl transferase</fullName>
    </submittedName>
</protein>
<dbReference type="Gene3D" id="3.40.50.150">
    <property type="entry name" value="Vaccinia Virus protein VP39"/>
    <property type="match status" value="1"/>
</dbReference>
<dbReference type="AlphaFoldDB" id="A0A238KCA1"/>
<dbReference type="PANTHER" id="PTHR43861:SF1">
    <property type="entry name" value="TRANS-ACONITATE 2-METHYLTRANSFERASE"/>
    <property type="match status" value="1"/>
</dbReference>
<keyword evidence="1" id="KW-0808">Transferase</keyword>
<proteinExistence type="predicted"/>
<dbReference type="RefSeq" id="WP_093996537.1">
    <property type="nucleotide sequence ID" value="NZ_FXYD01000003.1"/>
</dbReference>
<dbReference type="OrthoDB" id="9804312at2"/>
<evidence type="ECO:0000313" key="2">
    <source>
        <dbReference type="Proteomes" id="UP000203464"/>
    </source>
</evidence>
<name>A0A238KCA1_9RHOB</name>
<gene>
    <name evidence="1" type="ORF">OCA8868_02149</name>
</gene>
<reference evidence="2" key="1">
    <citation type="submission" date="2017-05" db="EMBL/GenBank/DDBJ databases">
        <authorList>
            <person name="Rodrigo-Torres L."/>
            <person name="Arahal R. D."/>
            <person name="Lucena T."/>
        </authorList>
    </citation>
    <scope>NUCLEOTIDE SEQUENCE [LARGE SCALE GENOMIC DNA]</scope>
    <source>
        <strain evidence="2">CECT 8868</strain>
    </source>
</reference>
<keyword evidence="2" id="KW-1185">Reference proteome</keyword>
<evidence type="ECO:0000313" key="1">
    <source>
        <dbReference type="EMBL" id="SMX39822.1"/>
    </source>
</evidence>
<dbReference type="PANTHER" id="PTHR43861">
    <property type="entry name" value="TRANS-ACONITATE 2-METHYLTRANSFERASE-RELATED"/>
    <property type="match status" value="1"/>
</dbReference>
<dbReference type="GO" id="GO:0016740">
    <property type="term" value="F:transferase activity"/>
    <property type="evidence" value="ECO:0007669"/>
    <property type="project" value="UniProtKB-KW"/>
</dbReference>
<dbReference type="Pfam" id="PF13489">
    <property type="entry name" value="Methyltransf_23"/>
    <property type="match status" value="1"/>
</dbReference>